<evidence type="ECO:0000313" key="6">
    <source>
        <dbReference type="Proteomes" id="UP001500416"/>
    </source>
</evidence>
<dbReference type="PANTHER" id="PTHR30036">
    <property type="entry name" value="D-XYLOSE-BINDING PERIPLASMIC PROTEIN"/>
    <property type="match status" value="1"/>
</dbReference>
<comment type="subcellular location">
    <subcellularLocation>
        <location evidence="1">Cell envelope</location>
    </subcellularLocation>
</comment>
<proteinExistence type="predicted"/>
<evidence type="ECO:0000256" key="1">
    <source>
        <dbReference type="ARBA" id="ARBA00004196"/>
    </source>
</evidence>
<dbReference type="InterPro" id="IPR025997">
    <property type="entry name" value="SBP_2_dom"/>
</dbReference>
<dbReference type="Gene3D" id="3.40.50.2300">
    <property type="match status" value="2"/>
</dbReference>
<dbReference type="EMBL" id="BAAABU010000012">
    <property type="protein sequence ID" value="GAA0244465.1"/>
    <property type="molecule type" value="Genomic_DNA"/>
</dbReference>
<keyword evidence="2 3" id="KW-0732">Signal</keyword>
<dbReference type="PANTHER" id="PTHR30036:SF1">
    <property type="entry name" value="D-XYLOSE-BINDING PERIPLASMIC PROTEIN"/>
    <property type="match status" value="1"/>
</dbReference>
<name>A0ABN0UB00_9PSEU</name>
<protein>
    <submittedName>
        <fullName evidence="5">Substrate-binding domain-containing protein</fullName>
    </submittedName>
</protein>
<keyword evidence="6" id="KW-1185">Reference proteome</keyword>
<dbReference type="PROSITE" id="PS51257">
    <property type="entry name" value="PROKAR_LIPOPROTEIN"/>
    <property type="match status" value="1"/>
</dbReference>
<dbReference type="InterPro" id="IPR050555">
    <property type="entry name" value="Bact_Solute-Bind_Prot2"/>
</dbReference>
<dbReference type="InterPro" id="IPR028082">
    <property type="entry name" value="Peripla_BP_I"/>
</dbReference>
<evidence type="ECO:0000256" key="2">
    <source>
        <dbReference type="ARBA" id="ARBA00022729"/>
    </source>
</evidence>
<feature type="chain" id="PRO_5045114662" evidence="3">
    <location>
        <begin position="24"/>
        <end position="377"/>
    </location>
</feature>
<evidence type="ECO:0000313" key="5">
    <source>
        <dbReference type="EMBL" id="GAA0244465.1"/>
    </source>
</evidence>
<feature type="signal peptide" evidence="3">
    <location>
        <begin position="1"/>
        <end position="23"/>
    </location>
</feature>
<organism evidence="5 6">
    <name type="scientific">Saccharothrix mutabilis subsp. mutabilis</name>
    <dbReference type="NCBI Taxonomy" id="66855"/>
    <lineage>
        <taxon>Bacteria</taxon>
        <taxon>Bacillati</taxon>
        <taxon>Actinomycetota</taxon>
        <taxon>Actinomycetes</taxon>
        <taxon>Pseudonocardiales</taxon>
        <taxon>Pseudonocardiaceae</taxon>
        <taxon>Saccharothrix</taxon>
    </lineage>
</organism>
<reference evidence="5 6" key="1">
    <citation type="journal article" date="2019" name="Int. J. Syst. Evol. Microbiol.">
        <title>The Global Catalogue of Microorganisms (GCM) 10K type strain sequencing project: providing services to taxonomists for standard genome sequencing and annotation.</title>
        <authorList>
            <consortium name="The Broad Institute Genomics Platform"/>
            <consortium name="The Broad Institute Genome Sequencing Center for Infectious Disease"/>
            <person name="Wu L."/>
            <person name="Ma J."/>
        </authorList>
    </citation>
    <scope>NUCLEOTIDE SEQUENCE [LARGE SCALE GENOMIC DNA]</scope>
    <source>
        <strain evidence="5 6">JCM 3380</strain>
    </source>
</reference>
<dbReference type="SUPFAM" id="SSF53822">
    <property type="entry name" value="Periplasmic binding protein-like I"/>
    <property type="match status" value="1"/>
</dbReference>
<dbReference type="Pfam" id="PF13407">
    <property type="entry name" value="Peripla_BP_4"/>
    <property type="match status" value="1"/>
</dbReference>
<sequence>MRSKSLALIAVGTGLAVAMTACGANTSGGGTTTGTNTDSGSGGAKVGVILPETATSARWEGFDKPLLEKALKDEGLTPDIQNAQGDVQKFSTLADGMINAGVKVLIIATPNSEIGAAVAKKAEAQGIAVIDYDRLNLGGSSKYYVSFDNVKVGELQGQGLVEGLAKLAPGKKPAEVIEIEGAPTDNNATLFHEGQQKVLKPKYESGDYKLVQSQPIEGWDNQKGGTTFEQILTGNGQKVDGVVAANDGLAGAVITVLKKYGLNGKVPVTGQDATPEGLQAVLRGDQYMTVFKPIAEEAQAAAKLAAALAKGDTAAADKLATGVTKDTKGNRDVKSVLLTAQLITKDKVKTVVDAGFVKASEICVADTQAACTELGIK</sequence>
<accession>A0ABN0UB00</accession>
<feature type="domain" description="Periplasmic binding protein" evidence="4">
    <location>
        <begin position="49"/>
        <end position="312"/>
    </location>
</feature>
<comment type="caution">
    <text evidence="5">The sequence shown here is derived from an EMBL/GenBank/DDBJ whole genome shotgun (WGS) entry which is preliminary data.</text>
</comment>
<gene>
    <name evidence="5" type="ORF">GCM10010492_49700</name>
</gene>
<dbReference type="RefSeq" id="WP_343936277.1">
    <property type="nucleotide sequence ID" value="NZ_BAAABU010000012.1"/>
</dbReference>
<evidence type="ECO:0000256" key="3">
    <source>
        <dbReference type="SAM" id="SignalP"/>
    </source>
</evidence>
<dbReference type="Proteomes" id="UP001500416">
    <property type="component" value="Unassembled WGS sequence"/>
</dbReference>
<evidence type="ECO:0000259" key="4">
    <source>
        <dbReference type="Pfam" id="PF13407"/>
    </source>
</evidence>